<sequence length="128" mass="14092">NYKPDVVVSYSVHVYHNHVNTNIEQSQIAVAINQIQTNKGPNPYGVTFAANLPQLGNHGQYCVGQLVDPKLFLLQAQGKFVSQPLTLTTFTQSGTPITTSMVSTSQGVFNQLFDFRIHLGYNPTPSKL</sequence>
<evidence type="ECO:0000313" key="2">
    <source>
        <dbReference type="Proteomes" id="UP000695562"/>
    </source>
</evidence>
<dbReference type="Proteomes" id="UP000695562">
    <property type="component" value="Unassembled WGS sequence"/>
</dbReference>
<dbReference type="EMBL" id="AJWJ01000432">
    <property type="protein sequence ID" value="KAF2070924.1"/>
    <property type="molecule type" value="Genomic_DNA"/>
</dbReference>
<protein>
    <submittedName>
        <fullName evidence="1">Uncharacterized protein</fullName>
    </submittedName>
</protein>
<accession>A0A8J4PRF3</accession>
<dbReference type="AlphaFoldDB" id="A0A8J4PRF3"/>
<gene>
    <name evidence="1" type="ORF">CYY_007768</name>
</gene>
<comment type="caution">
    <text evidence="1">The sequence shown here is derived from an EMBL/GenBank/DDBJ whole genome shotgun (WGS) entry which is preliminary data.</text>
</comment>
<keyword evidence="2" id="KW-1185">Reference proteome</keyword>
<reference evidence="1" key="1">
    <citation type="submission" date="2020-01" db="EMBL/GenBank/DDBJ databases">
        <title>Development of genomics and gene disruption for Polysphondylium violaceum indicates a role for the polyketide synthase stlB in stalk morphogenesis.</title>
        <authorList>
            <person name="Narita B."/>
            <person name="Kawabe Y."/>
            <person name="Kin K."/>
            <person name="Saito T."/>
            <person name="Gibbs R."/>
            <person name="Kuspa A."/>
            <person name="Muzny D."/>
            <person name="Queller D."/>
            <person name="Richards S."/>
            <person name="Strassman J."/>
            <person name="Sucgang R."/>
            <person name="Worley K."/>
            <person name="Schaap P."/>
        </authorList>
    </citation>
    <scope>NUCLEOTIDE SEQUENCE</scope>
    <source>
        <strain evidence="1">QSvi11</strain>
    </source>
</reference>
<organism evidence="1 2">
    <name type="scientific">Polysphondylium violaceum</name>
    <dbReference type="NCBI Taxonomy" id="133409"/>
    <lineage>
        <taxon>Eukaryota</taxon>
        <taxon>Amoebozoa</taxon>
        <taxon>Evosea</taxon>
        <taxon>Eumycetozoa</taxon>
        <taxon>Dictyostelia</taxon>
        <taxon>Dictyosteliales</taxon>
        <taxon>Dictyosteliaceae</taxon>
        <taxon>Polysphondylium</taxon>
    </lineage>
</organism>
<proteinExistence type="predicted"/>
<evidence type="ECO:0000313" key="1">
    <source>
        <dbReference type="EMBL" id="KAF2070924.1"/>
    </source>
</evidence>
<feature type="non-terminal residue" evidence="1">
    <location>
        <position position="1"/>
    </location>
</feature>
<name>A0A8J4PRF3_9MYCE</name>